<dbReference type="Pfam" id="PF13715">
    <property type="entry name" value="CarbopepD_reg_2"/>
    <property type="match status" value="1"/>
</dbReference>
<dbReference type="Proteomes" id="UP000240572">
    <property type="component" value="Unassembled WGS sequence"/>
</dbReference>
<evidence type="ECO:0000313" key="1">
    <source>
        <dbReference type="EMBL" id="PSK94214.1"/>
    </source>
</evidence>
<dbReference type="InterPro" id="IPR008969">
    <property type="entry name" value="CarboxyPept-like_regulatory"/>
</dbReference>
<dbReference type="EMBL" id="PYGD01000001">
    <property type="protein sequence ID" value="PSK94214.1"/>
    <property type="molecule type" value="Genomic_DNA"/>
</dbReference>
<organism evidence="1 2">
    <name type="scientific">Taibaiella chishuiensis</name>
    <dbReference type="NCBI Taxonomy" id="1434707"/>
    <lineage>
        <taxon>Bacteria</taxon>
        <taxon>Pseudomonadati</taxon>
        <taxon>Bacteroidota</taxon>
        <taxon>Chitinophagia</taxon>
        <taxon>Chitinophagales</taxon>
        <taxon>Chitinophagaceae</taxon>
        <taxon>Taibaiella</taxon>
    </lineage>
</organism>
<dbReference type="InterPro" id="IPR043741">
    <property type="entry name" value="DUF5686"/>
</dbReference>
<dbReference type="AlphaFoldDB" id="A0A2P8DAF6"/>
<gene>
    <name evidence="1" type="ORF">B0I18_101369</name>
</gene>
<dbReference type="Pfam" id="PF18939">
    <property type="entry name" value="DUF5686"/>
    <property type="match status" value="1"/>
</dbReference>
<keyword evidence="2" id="KW-1185">Reference proteome</keyword>
<proteinExistence type="predicted"/>
<comment type="caution">
    <text evidence="1">The sequence shown here is derived from an EMBL/GenBank/DDBJ whole genome shotgun (WGS) entry which is preliminary data.</text>
</comment>
<name>A0A2P8DAF6_9BACT</name>
<dbReference type="RefSeq" id="WP_106520937.1">
    <property type="nucleotide sequence ID" value="NZ_PYGD01000001.1"/>
</dbReference>
<dbReference type="GO" id="GO:0004180">
    <property type="term" value="F:carboxypeptidase activity"/>
    <property type="evidence" value="ECO:0007669"/>
    <property type="project" value="UniProtKB-KW"/>
</dbReference>
<dbReference type="OrthoDB" id="604691at2"/>
<protein>
    <submittedName>
        <fullName evidence="1">Carboxypeptidase-like protein</fullName>
    </submittedName>
</protein>
<keyword evidence="1" id="KW-0121">Carboxypeptidase</keyword>
<accession>A0A2P8DAF6</accession>
<reference evidence="1 2" key="1">
    <citation type="submission" date="2018-03" db="EMBL/GenBank/DDBJ databases">
        <title>Genomic Encyclopedia of Type Strains, Phase III (KMG-III): the genomes of soil and plant-associated and newly described type strains.</title>
        <authorList>
            <person name="Whitman W."/>
        </authorList>
    </citation>
    <scope>NUCLEOTIDE SEQUENCE [LARGE SCALE GENOMIC DNA]</scope>
    <source>
        <strain evidence="1 2">CGMCC 1.12700</strain>
    </source>
</reference>
<sequence>MKHVLYRIFAILLLMPFTVAAQRQLSGRIVSAANGEALTFATVKFGEVGDAVLSDLEGNFKGEIPESVSFLTISYLGFKTKTVSLSPGNNRNLLIRLEEREHNLQEVVIAPPYDKIRAIIRRAVANRALHKPDRYDWYQCNLYHKMVADVYAPDSVLKDTASAALAGYLADKHILVSETYSRRSYERPNQIQDEVLATRVSGWKKAPFVSLVTDILPFDAYSDFFKLNGRDYPNPVSNGWSRDYEFDLVDEVLKGADTLYILAFRPRKGKEQDALKGQVYIHSRAYAIAYFTGVAKDETLDRKLRIEQQYQYKEGRWFPEQLNYEIDWGKFSKNKKGPIGLILKGTSRIDSLQWTRPARFRFDKAKTVKLLPGADEATELRWQSIRPDTLSHKEQETYRFVDSIFKKAGIEKLTNLMDKLSEAKVPLGPVDLDLQRLYAFNGFERSRLGLGLQTNERLVSWMSLGGWAGYGAGDKQWKYGGFAELYLDAYKDKMIRFGYSNDLLDPGRIRINKDIDRNYLQQWAMSRADKVEDYYLSGTARMGYWTATLEGHYQKIDPQYDYQFYNNNEYLSAFRAREASLNLRYAYAERRVPVFRHYVNSGTRYPVVYLKLTAGNIYQDNRYSNNYLQALAAVRWTRHWAGIGNESFLLMAGATLQEQPLPLSKLFAGRGFRNKDLPIYSFGSFITMYPYEVYTDRFFSVNWKHDFNWRLYNLENVSKPYLSIAHNFMIGSLANREVHLGPEFSVPTRGYHETGILLNDLVKINYVNIAHLNLQAGFFYHWDGDIDLKKNGKFVLGLSMDL</sequence>
<keyword evidence="1" id="KW-0378">Hydrolase</keyword>
<dbReference type="SUPFAM" id="SSF49464">
    <property type="entry name" value="Carboxypeptidase regulatory domain-like"/>
    <property type="match status" value="1"/>
</dbReference>
<keyword evidence="1" id="KW-0645">Protease</keyword>
<evidence type="ECO:0000313" key="2">
    <source>
        <dbReference type="Proteomes" id="UP000240572"/>
    </source>
</evidence>